<keyword evidence="4" id="KW-0732">Signal</keyword>
<keyword evidence="6" id="KW-0325">Glycoprotein</keyword>
<accession>A0AAE0FH83</accession>
<comment type="caution">
    <text evidence="12">The sequence shown here is derived from an EMBL/GenBank/DDBJ whole genome shotgun (WGS) entry which is preliminary data.</text>
</comment>
<evidence type="ECO:0000256" key="7">
    <source>
        <dbReference type="ARBA" id="ARBA00040944"/>
    </source>
</evidence>
<evidence type="ECO:0000256" key="3">
    <source>
        <dbReference type="ARBA" id="ARBA00022679"/>
    </source>
</evidence>
<comment type="catalytic activity">
    <reaction evidence="10">
        <text>L-threonyl-[protein] + UDP-N-acetyl-alpha-D-glucosamine = 3-O-(N-acetyl-beta-D-glucosaminyl)-L-threonyl-[protein] + UDP + H(+)</text>
        <dbReference type="Rhea" id="RHEA:48908"/>
        <dbReference type="Rhea" id="RHEA-COMP:11060"/>
        <dbReference type="Rhea" id="RHEA-COMP:12252"/>
        <dbReference type="ChEBI" id="CHEBI:15378"/>
        <dbReference type="ChEBI" id="CHEBI:30013"/>
        <dbReference type="ChEBI" id="CHEBI:57705"/>
        <dbReference type="ChEBI" id="CHEBI:58223"/>
        <dbReference type="ChEBI" id="CHEBI:90840"/>
        <dbReference type="EC" id="2.4.1.255"/>
    </reaction>
</comment>
<keyword evidence="2" id="KW-0328">Glycosyltransferase</keyword>
<evidence type="ECO:0000256" key="4">
    <source>
        <dbReference type="ARBA" id="ARBA00022729"/>
    </source>
</evidence>
<evidence type="ECO:0000256" key="2">
    <source>
        <dbReference type="ARBA" id="ARBA00022676"/>
    </source>
</evidence>
<sequence length="337" mass="37914">GFLRAHCKVDSSVHLAPEGLQTPGRDWFALLPHAADQAMQCDEWIEEPTVVVTRVEYANFYHTMTDFVGAWSAAVIAGVDPRKMRILFADGHPRSPFDEQAWTDGLSNGHKPLRKGDLKGRHVCFRKLVFALFGYASPITIDWFRANACGYSPWLQSFKSQFLRPFGLEHVPMPAVGADINITLVLREDYVAHPRDGGGGKRHNKISNPDEIMAAMPTEAGVNARRVQMAFLTFQEQIELVRNTNIYIGMHGAALTFLPFLAEDAVIIELVSLRGLNKFHFPNLAAWSGKGFILWRNNIARNEINEYLTKVDPGQFRGLVDKAVGMVRDRRRKGSQR</sequence>
<reference evidence="12 13" key="1">
    <citation type="journal article" date="2015" name="Genome Biol. Evol.">
        <title>Comparative Genomics of a Bacterivorous Green Alga Reveals Evolutionary Causalities and Consequences of Phago-Mixotrophic Mode of Nutrition.</title>
        <authorList>
            <person name="Burns J.A."/>
            <person name="Paasch A."/>
            <person name="Narechania A."/>
            <person name="Kim E."/>
        </authorList>
    </citation>
    <scope>NUCLEOTIDE SEQUENCE [LARGE SCALE GENOMIC DNA]</scope>
    <source>
        <strain evidence="12 13">PLY_AMNH</strain>
    </source>
</reference>
<name>A0AAE0FH83_9CHLO</name>
<evidence type="ECO:0000256" key="8">
    <source>
        <dbReference type="ARBA" id="ARBA00042574"/>
    </source>
</evidence>
<evidence type="ECO:0000256" key="1">
    <source>
        <dbReference type="ARBA" id="ARBA00011970"/>
    </source>
</evidence>
<dbReference type="EC" id="2.4.1.255" evidence="1"/>
<organism evidence="12 13">
    <name type="scientific">Cymbomonas tetramitiformis</name>
    <dbReference type="NCBI Taxonomy" id="36881"/>
    <lineage>
        <taxon>Eukaryota</taxon>
        <taxon>Viridiplantae</taxon>
        <taxon>Chlorophyta</taxon>
        <taxon>Pyramimonadophyceae</taxon>
        <taxon>Pyramimonadales</taxon>
        <taxon>Pyramimonadaceae</taxon>
        <taxon>Cymbomonas</taxon>
    </lineage>
</organism>
<evidence type="ECO:0000313" key="12">
    <source>
        <dbReference type="EMBL" id="KAK3259410.1"/>
    </source>
</evidence>
<dbReference type="Pfam" id="PF04577">
    <property type="entry name" value="Glyco_transf_61"/>
    <property type="match status" value="1"/>
</dbReference>
<evidence type="ECO:0000256" key="5">
    <source>
        <dbReference type="ARBA" id="ARBA00022824"/>
    </source>
</evidence>
<evidence type="ECO:0000256" key="9">
    <source>
        <dbReference type="ARBA" id="ARBA00048317"/>
    </source>
</evidence>
<keyword evidence="3" id="KW-0808">Transferase</keyword>
<dbReference type="PANTHER" id="PTHR20961:SF148">
    <property type="entry name" value="EGF DOMAIN-SPECIFIC O-LINKED N-ACETYLGLUCOSAMINE TRANSFERASE"/>
    <property type="match status" value="1"/>
</dbReference>
<dbReference type="GO" id="GO:0016763">
    <property type="term" value="F:pentosyltransferase activity"/>
    <property type="evidence" value="ECO:0007669"/>
    <property type="project" value="UniProtKB-ARBA"/>
</dbReference>
<gene>
    <name evidence="12" type="ORF">CYMTET_31592</name>
</gene>
<dbReference type="PANTHER" id="PTHR20961">
    <property type="entry name" value="GLYCOSYLTRANSFERASE"/>
    <property type="match status" value="1"/>
</dbReference>
<feature type="non-terminal residue" evidence="12">
    <location>
        <position position="1"/>
    </location>
</feature>
<evidence type="ECO:0000256" key="10">
    <source>
        <dbReference type="ARBA" id="ARBA00049432"/>
    </source>
</evidence>
<dbReference type="InterPro" id="IPR049625">
    <property type="entry name" value="Glyco_transf_61_cat"/>
</dbReference>
<feature type="domain" description="Glycosyltransferase 61 catalytic" evidence="11">
    <location>
        <begin position="60"/>
        <end position="268"/>
    </location>
</feature>
<keyword evidence="13" id="KW-1185">Reference proteome</keyword>
<keyword evidence="5" id="KW-0256">Endoplasmic reticulum</keyword>
<protein>
    <recommendedName>
        <fullName evidence="7">EGF domain-specific O-linked N-acetylglucosamine transferase</fullName>
        <ecNumber evidence="1">2.4.1.255</ecNumber>
    </recommendedName>
    <alternativeName>
        <fullName evidence="8">Extracellular O-linked N-acetylglucosamine transferase</fullName>
    </alternativeName>
</protein>
<dbReference type="Proteomes" id="UP001190700">
    <property type="component" value="Unassembled WGS sequence"/>
</dbReference>
<evidence type="ECO:0000313" key="13">
    <source>
        <dbReference type="Proteomes" id="UP001190700"/>
    </source>
</evidence>
<dbReference type="AlphaFoldDB" id="A0AAE0FH83"/>
<dbReference type="EMBL" id="LGRX02018766">
    <property type="protein sequence ID" value="KAK3259410.1"/>
    <property type="molecule type" value="Genomic_DNA"/>
</dbReference>
<proteinExistence type="predicted"/>
<evidence type="ECO:0000256" key="6">
    <source>
        <dbReference type="ARBA" id="ARBA00023180"/>
    </source>
</evidence>
<evidence type="ECO:0000259" key="11">
    <source>
        <dbReference type="Pfam" id="PF04577"/>
    </source>
</evidence>
<dbReference type="GO" id="GO:0097363">
    <property type="term" value="F:protein O-acetylglucosaminyltransferase activity"/>
    <property type="evidence" value="ECO:0007669"/>
    <property type="project" value="UniProtKB-EC"/>
</dbReference>
<dbReference type="InterPro" id="IPR007657">
    <property type="entry name" value="Glycosyltransferase_61"/>
</dbReference>
<comment type="catalytic activity">
    <reaction evidence="9">
        <text>L-seryl-[protein] + UDP-N-acetyl-alpha-D-glucosamine = 3-O-(N-acetyl-beta-D-glucosaminyl)-L-seryl-[protein] + UDP + H(+)</text>
        <dbReference type="Rhea" id="RHEA:48904"/>
        <dbReference type="Rhea" id="RHEA-COMP:9863"/>
        <dbReference type="Rhea" id="RHEA-COMP:12251"/>
        <dbReference type="ChEBI" id="CHEBI:15378"/>
        <dbReference type="ChEBI" id="CHEBI:29999"/>
        <dbReference type="ChEBI" id="CHEBI:57705"/>
        <dbReference type="ChEBI" id="CHEBI:58223"/>
        <dbReference type="ChEBI" id="CHEBI:90838"/>
        <dbReference type="EC" id="2.4.1.255"/>
    </reaction>
</comment>
<dbReference type="GO" id="GO:0005794">
    <property type="term" value="C:Golgi apparatus"/>
    <property type="evidence" value="ECO:0007669"/>
    <property type="project" value="UniProtKB-ARBA"/>
</dbReference>